<proteinExistence type="predicted"/>
<protein>
    <submittedName>
        <fullName evidence="2">Uncharacterized protein</fullName>
    </submittedName>
</protein>
<evidence type="ECO:0000256" key="1">
    <source>
        <dbReference type="SAM" id="MobiDB-lite"/>
    </source>
</evidence>
<dbReference type="EMBL" id="BAHC01000170">
    <property type="protein sequence ID" value="GAB92321.1"/>
    <property type="molecule type" value="Genomic_DNA"/>
</dbReference>
<comment type="caution">
    <text evidence="2">The sequence shown here is derived from an EMBL/GenBank/DDBJ whole genome shotgun (WGS) entry which is preliminary data.</text>
</comment>
<sequence>MSAHTPITGFELSVPETPNVDASSSARLDRLDAESRRAIESLLALAPRGLSSMLLPNGTSFAQTARLIDSAAVPRLEGENPRYTAMAALGLATLEIEQQHAILQGSTAEELIRALIVRVAQSEDLGAVALAAWAAAEVLGETNEALFDRLSRAIAEGPVDTVVLSWSITAAVAAVSLEDRCRLIADWCRLLQSAQGRGGLFPHTVPAGAQSRLRAHVGSFADQVYPIQALARASRVIDGDELDAANACADRICELQGDAGQWWWHYDARGTSVVEKYPVYSVHQHAMAPMVLFDLVEAGGHNHTESIARGIGWIFTHPETGDELVSNDHNVVWRKIGRREPRKLARSMSAVTTAIHPAVRLPGLDHLLPPTHVDHECRPYELGWCLYAWSSPPIAHRDRQDGFTR</sequence>
<keyword evidence="3" id="KW-1185">Reference proteome</keyword>
<evidence type="ECO:0000313" key="3">
    <source>
        <dbReference type="Proteomes" id="UP000008363"/>
    </source>
</evidence>
<dbReference type="AlphaFoldDB" id="K6WF17"/>
<dbReference type="eggNOG" id="ENOG5033QIT">
    <property type="taxonomic scope" value="Bacteria"/>
</dbReference>
<dbReference type="OrthoDB" id="7254827at2"/>
<evidence type="ECO:0000313" key="2">
    <source>
        <dbReference type="EMBL" id="GAB92321.1"/>
    </source>
</evidence>
<gene>
    <name evidence="2" type="ORF">GORHZ_170_00050</name>
</gene>
<name>K6WF17_9ACTN</name>
<feature type="region of interest" description="Disordered" evidence="1">
    <location>
        <begin position="1"/>
        <end position="23"/>
    </location>
</feature>
<dbReference type="Proteomes" id="UP000008363">
    <property type="component" value="Unassembled WGS sequence"/>
</dbReference>
<reference evidence="2 3" key="1">
    <citation type="submission" date="2012-08" db="EMBL/GenBank/DDBJ databases">
        <title>Whole genome shotgun sequence of Gordonia rhizosphera NBRC 16068.</title>
        <authorList>
            <person name="Takarada H."/>
            <person name="Isaki S."/>
            <person name="Hosoyama A."/>
            <person name="Tsuchikane K."/>
            <person name="Katsumata H."/>
            <person name="Baba S."/>
            <person name="Ohji S."/>
            <person name="Yamazaki S."/>
            <person name="Fujita N."/>
        </authorList>
    </citation>
    <scope>NUCLEOTIDE SEQUENCE [LARGE SCALE GENOMIC DNA]</scope>
    <source>
        <strain evidence="2 3">NBRC 16068</strain>
    </source>
</reference>
<dbReference type="STRING" id="1108045.GORHZ_170_00050"/>
<organism evidence="2 3">
    <name type="scientific">Gordonia rhizosphera NBRC 16068</name>
    <dbReference type="NCBI Taxonomy" id="1108045"/>
    <lineage>
        <taxon>Bacteria</taxon>
        <taxon>Bacillati</taxon>
        <taxon>Actinomycetota</taxon>
        <taxon>Actinomycetes</taxon>
        <taxon>Mycobacteriales</taxon>
        <taxon>Gordoniaceae</taxon>
        <taxon>Gordonia</taxon>
    </lineage>
</organism>
<dbReference type="RefSeq" id="WP_006336613.1">
    <property type="nucleotide sequence ID" value="NZ_BAHC01000170.1"/>
</dbReference>
<accession>K6WF17</accession>